<dbReference type="EnsemblPlants" id="TraesCS4B02G149200.1">
    <property type="protein sequence ID" value="TraesCS4B02G149200.1"/>
    <property type="gene ID" value="TraesCS4B02G149200"/>
</dbReference>
<evidence type="ECO:0000313" key="1">
    <source>
        <dbReference type="EnsemblPlants" id="TraesCS4B02G149200.1"/>
    </source>
</evidence>
<dbReference type="SUPFAM" id="SSF48168">
    <property type="entry name" value="R1 subunit of ribonucleotide reductase, N-terminal domain"/>
    <property type="match status" value="1"/>
</dbReference>
<evidence type="ECO:0000313" key="2">
    <source>
        <dbReference type="Proteomes" id="UP000019116"/>
    </source>
</evidence>
<dbReference type="Gramene" id="TraesCAD_scaffold_032326_01G000200.1">
    <property type="protein sequence ID" value="TraesCAD_scaffold_032326_01G000200.1"/>
    <property type="gene ID" value="TraesCAD_scaffold_032326_01G000200"/>
</dbReference>
<dbReference type="InterPro" id="IPR039718">
    <property type="entry name" value="Rrm1"/>
</dbReference>
<dbReference type="Gramene" id="TraesWEE_scaffold_071111_01G000200.1">
    <property type="protein sequence ID" value="TraesWEE_scaffold_071111_01G000200.1"/>
    <property type="gene ID" value="TraesWEE_scaffold_071111_01G000200"/>
</dbReference>
<dbReference type="Proteomes" id="UP000019116">
    <property type="component" value="Chromosome 4B"/>
</dbReference>
<keyword evidence="2" id="KW-1185">Reference proteome</keyword>
<dbReference type="SMR" id="A0A3B6INJ3"/>
<sequence length="138" mass="15142">MFSICWVLRVIINKEHVYPFKFTDVVTTTTHVPPRTKGGHDLLQAGWANGDGALRQDHGAAQETQLWALRQEHCDPVLIAQKVCVRVYMGVTTSQLNELAAETAATLTASQPDYASLATRIVVSNLPPSRNSLCGARK</sequence>
<protein>
    <submittedName>
        <fullName evidence="1">Uncharacterized protein</fullName>
    </submittedName>
</protein>
<dbReference type="AlphaFoldDB" id="A0A3B6INJ3"/>
<dbReference type="InterPro" id="IPR008926">
    <property type="entry name" value="RNR_R1-su_N"/>
</dbReference>
<organism evidence="1">
    <name type="scientific">Triticum aestivum</name>
    <name type="common">Wheat</name>
    <dbReference type="NCBI Taxonomy" id="4565"/>
    <lineage>
        <taxon>Eukaryota</taxon>
        <taxon>Viridiplantae</taxon>
        <taxon>Streptophyta</taxon>
        <taxon>Embryophyta</taxon>
        <taxon>Tracheophyta</taxon>
        <taxon>Spermatophyta</taxon>
        <taxon>Magnoliopsida</taxon>
        <taxon>Liliopsida</taxon>
        <taxon>Poales</taxon>
        <taxon>Poaceae</taxon>
        <taxon>BOP clade</taxon>
        <taxon>Pooideae</taxon>
        <taxon>Triticodae</taxon>
        <taxon>Triticeae</taxon>
        <taxon>Triticinae</taxon>
        <taxon>Triticum</taxon>
    </lineage>
</organism>
<dbReference type="STRING" id="4565.A0A3B6INJ3"/>
<dbReference type="PANTHER" id="PTHR11573">
    <property type="entry name" value="RIBONUCLEOSIDE-DIPHOSPHATE REDUCTASE LARGE CHAIN"/>
    <property type="match status" value="1"/>
</dbReference>
<dbReference type="Gramene" id="TraesCS4B02G149200.1">
    <property type="protein sequence ID" value="TraesCS4B02G149200.1"/>
    <property type="gene ID" value="TraesCS4B02G149200"/>
</dbReference>
<name>A0A3B6INJ3_WHEAT</name>
<dbReference type="PANTHER" id="PTHR11573:SF6">
    <property type="entry name" value="RIBONUCLEOSIDE-DIPHOSPHATE REDUCTASE LARGE SUBUNIT"/>
    <property type="match status" value="1"/>
</dbReference>
<dbReference type="Gramene" id="TraesCLE_scaffold_098185_01G000200.1">
    <property type="protein sequence ID" value="TraesCLE_scaffold_098185_01G000200.1"/>
    <property type="gene ID" value="TraesCLE_scaffold_098185_01G000200"/>
</dbReference>
<reference evidence="1" key="2">
    <citation type="submission" date="2018-10" db="UniProtKB">
        <authorList>
            <consortium name="EnsemblPlants"/>
        </authorList>
    </citation>
    <scope>IDENTIFICATION</scope>
</reference>
<dbReference type="Gramene" id="TraesROB_scaffold_082947_01G000200.1">
    <property type="protein sequence ID" value="TraesROB_scaffold_082947_01G000200.1"/>
    <property type="gene ID" value="TraesROB_scaffold_082947_01G000200"/>
</dbReference>
<accession>A0A3B6INJ3</accession>
<reference evidence="1" key="1">
    <citation type="submission" date="2018-08" db="EMBL/GenBank/DDBJ databases">
        <authorList>
            <person name="Rossello M."/>
        </authorList>
    </citation>
    <scope>NUCLEOTIDE SEQUENCE [LARGE SCALE GENOMIC DNA]</scope>
    <source>
        <strain evidence="1">cv. Chinese Spring</strain>
    </source>
</reference>
<dbReference type="Gramene" id="TraesCS4B03G0364100.1">
    <property type="protein sequence ID" value="TraesCS4B03G0364100.1.CDS"/>
    <property type="gene ID" value="TraesCS4B03G0364100"/>
</dbReference>
<proteinExistence type="predicted"/>